<dbReference type="Gene3D" id="3.40.50.720">
    <property type="entry name" value="NAD(P)-binding Rossmann-like Domain"/>
    <property type="match status" value="1"/>
</dbReference>
<dbReference type="EMBL" id="CAKLPX010000001">
    <property type="protein sequence ID" value="CAH0991185.1"/>
    <property type="molecule type" value="Genomic_DNA"/>
</dbReference>
<keyword evidence="4" id="KW-1185">Reference proteome</keyword>
<reference evidence="3" key="1">
    <citation type="submission" date="2021-12" db="EMBL/GenBank/DDBJ databases">
        <authorList>
            <person name="Rodrigo-Torres L."/>
            <person name="Arahal R. D."/>
            <person name="Lucena T."/>
        </authorList>
    </citation>
    <scope>NUCLEOTIDE SEQUENCE</scope>
    <source>
        <strain evidence="3">CECT 8267</strain>
    </source>
</reference>
<dbReference type="SUPFAM" id="SSF51735">
    <property type="entry name" value="NAD(P)-binding Rossmann-fold domains"/>
    <property type="match status" value="1"/>
</dbReference>
<evidence type="ECO:0000256" key="1">
    <source>
        <dbReference type="ARBA" id="ARBA00006484"/>
    </source>
</evidence>
<dbReference type="RefSeq" id="WP_237443843.1">
    <property type="nucleotide sequence ID" value="NZ_CAKLPX010000001.1"/>
</dbReference>
<dbReference type="InterPro" id="IPR036291">
    <property type="entry name" value="NAD(P)-bd_dom_sf"/>
</dbReference>
<sequence>MTKTYAMTGGASGIGAALKESLQARGDRVIVVDLKNADIIADLSTVEGRQHAIAGITELATDGLDGFVACAGLPPVAEPLSLITQVNYFAAVATIEGVVDLVAKKNGAIVSVCSNSAPLPGLNEEHIELLLAGKEAEACALIETLDGHNAYAGSKNALTKWTRRNAAEMMRKGVRLNGIAPGMTRTPLTDKVFADETLGDATREFSKCISYGDLATPDMIADAMLFLLDPAARYVSGSILFVDGGQDALLRPDQF</sequence>
<dbReference type="PANTHER" id="PTHR43477">
    <property type="entry name" value="DIHYDROANTICAPSIN 7-DEHYDROGENASE"/>
    <property type="match status" value="1"/>
</dbReference>
<dbReference type="PRINTS" id="PR00081">
    <property type="entry name" value="GDHRDH"/>
</dbReference>
<proteinExistence type="inferred from homology"/>
<keyword evidence="2 3" id="KW-0560">Oxidoreductase</keyword>
<dbReference type="InterPro" id="IPR002347">
    <property type="entry name" value="SDR_fam"/>
</dbReference>
<evidence type="ECO:0000313" key="4">
    <source>
        <dbReference type="Proteomes" id="UP000838100"/>
    </source>
</evidence>
<dbReference type="PANTHER" id="PTHR43477:SF1">
    <property type="entry name" value="DIHYDROANTICAPSIN 7-DEHYDROGENASE"/>
    <property type="match status" value="1"/>
</dbReference>
<dbReference type="Pfam" id="PF00106">
    <property type="entry name" value="adh_short"/>
    <property type="match status" value="1"/>
</dbReference>
<name>A0ABN8EJ35_9GAMM</name>
<dbReference type="InterPro" id="IPR051122">
    <property type="entry name" value="SDR_DHRS6-like"/>
</dbReference>
<dbReference type="EC" id="1.1.1.50" evidence="3"/>
<evidence type="ECO:0000313" key="3">
    <source>
        <dbReference type="EMBL" id="CAH0991185.1"/>
    </source>
</evidence>
<protein>
    <submittedName>
        <fullName evidence="3">3-alpha-hydroxysteroid dehydrogenase/carbonyl reductase</fullName>
        <ecNumber evidence="3">1.1.1.50</ecNumber>
    </submittedName>
</protein>
<comment type="caution">
    <text evidence="3">The sequence shown here is derived from an EMBL/GenBank/DDBJ whole genome shotgun (WGS) entry which is preliminary data.</text>
</comment>
<comment type="similarity">
    <text evidence="1">Belongs to the short-chain dehydrogenases/reductases (SDR) family.</text>
</comment>
<dbReference type="Proteomes" id="UP000838100">
    <property type="component" value="Unassembled WGS sequence"/>
</dbReference>
<accession>A0ABN8EJ35</accession>
<evidence type="ECO:0000256" key="2">
    <source>
        <dbReference type="ARBA" id="ARBA00023002"/>
    </source>
</evidence>
<dbReference type="Pfam" id="PF13561">
    <property type="entry name" value="adh_short_C2"/>
    <property type="match status" value="1"/>
</dbReference>
<gene>
    <name evidence="3" type="primary">hsdA_2</name>
    <name evidence="3" type="ORF">SIN8267_01287</name>
</gene>
<organism evidence="3 4">
    <name type="scientific">Sinobacterium norvegicum</name>
    <dbReference type="NCBI Taxonomy" id="1641715"/>
    <lineage>
        <taxon>Bacteria</taxon>
        <taxon>Pseudomonadati</taxon>
        <taxon>Pseudomonadota</taxon>
        <taxon>Gammaproteobacteria</taxon>
        <taxon>Cellvibrionales</taxon>
        <taxon>Spongiibacteraceae</taxon>
        <taxon>Sinobacterium</taxon>
    </lineage>
</organism>
<dbReference type="GO" id="GO:0140169">
    <property type="term" value="F:3-alpha-hydroxysteroid 3-dehydrogenase [NAD(P)+] activity"/>
    <property type="evidence" value="ECO:0007669"/>
    <property type="project" value="UniProtKB-EC"/>
</dbReference>